<dbReference type="EnsemblMetazoa" id="XM_030973950">
    <property type="protein sequence ID" value="XP_030829810"/>
    <property type="gene ID" value="LOC588897"/>
</dbReference>
<keyword evidence="4" id="KW-0804">Transcription</keyword>
<dbReference type="EnsemblMetazoa" id="XM_030974130">
    <property type="protein sequence ID" value="XP_030829990"/>
    <property type="gene ID" value="LOC115918005"/>
</dbReference>
<dbReference type="AlphaFoldDB" id="A0A7M7STE6"/>
<evidence type="ECO:0000256" key="2">
    <source>
        <dbReference type="ARBA" id="ARBA00009430"/>
    </source>
</evidence>
<evidence type="ECO:0000313" key="7">
    <source>
        <dbReference type="EnsemblMetazoa" id="XP_030829810"/>
    </source>
</evidence>
<feature type="region of interest" description="Disordered" evidence="6">
    <location>
        <begin position="380"/>
        <end position="406"/>
    </location>
</feature>
<dbReference type="GO" id="GO:0001188">
    <property type="term" value="P:RNA polymerase I preinitiation complex assembly"/>
    <property type="evidence" value="ECO:0000318"/>
    <property type="project" value="GO_Central"/>
</dbReference>
<comment type="subcellular location">
    <subcellularLocation>
        <location evidence="1">Nucleus</location>
        <location evidence="1">Nucleolus</location>
    </subcellularLocation>
</comment>
<dbReference type="InterPro" id="IPR009668">
    <property type="entry name" value="RNA_pol-assoc_fac_A49-like"/>
</dbReference>
<sequence length="441" mass="49827">MATCSFISCDQERLTLAKFSHGRLQRNSDGTWRQSPSFTLLRSSDTDDKRKNLRRTLVAEADSMQYVGQNYGDQASKANSMCKYMVGVFDKKTGKMKVYNAQLLELHPWLGKKVEKEDQIDEAKDLSLAEKKDRLTEAFGSSRKQRAMESRLKNKVGTEALETSAAKALTHAANTPSLPLDFEMDTSLLPPCDRSAKRPQGVYKLEDIISARHKKALQVQTEELLLGVKTQADEWKKTKKFPQYVLDHLPALSREPETERCVTQATNLIFITFLMQLHVAKPKELKTCLKSAPPGVKTHLYETFTQVTPSPDGKSEKRLLSKSCKDKLLSYILVLAQLIDSFHTDIASLTKDLNISVKKLLTHARVVGCKIASQTITPLKQRKRKKKKKKNLDDSDDDDDDDDLDRDAADTESRKVVFIELSTPIKSVSSFVEKRGFGKKR</sequence>
<dbReference type="OrthoDB" id="532500at2759"/>
<organism evidence="7 8">
    <name type="scientific">Strongylocentrotus purpuratus</name>
    <name type="common">Purple sea urchin</name>
    <dbReference type="NCBI Taxonomy" id="7668"/>
    <lineage>
        <taxon>Eukaryota</taxon>
        <taxon>Metazoa</taxon>
        <taxon>Echinodermata</taxon>
        <taxon>Eleutherozoa</taxon>
        <taxon>Echinozoa</taxon>
        <taxon>Echinoidea</taxon>
        <taxon>Euechinoidea</taxon>
        <taxon>Echinacea</taxon>
        <taxon>Camarodonta</taxon>
        <taxon>Echinidea</taxon>
        <taxon>Strongylocentrotidae</taxon>
        <taxon>Strongylocentrotus</taxon>
    </lineage>
</organism>
<proteinExistence type="inferred from homology"/>
<dbReference type="GeneID" id="588897"/>
<evidence type="ECO:0000256" key="5">
    <source>
        <dbReference type="ARBA" id="ARBA00023242"/>
    </source>
</evidence>
<feature type="compositionally biased region" description="Basic residues" evidence="6">
    <location>
        <begin position="380"/>
        <end position="390"/>
    </location>
</feature>
<evidence type="ECO:0000256" key="6">
    <source>
        <dbReference type="SAM" id="MobiDB-lite"/>
    </source>
</evidence>
<comment type="similarity">
    <text evidence="2">Belongs to the eukaryotic RPA49/POLR1E RNA polymerase subunit family.</text>
</comment>
<dbReference type="GeneID" id="115918005"/>
<reference evidence="7" key="2">
    <citation type="submission" date="2021-01" db="UniProtKB">
        <authorList>
            <consortium name="EnsemblMetazoa"/>
        </authorList>
    </citation>
    <scope>IDENTIFICATION</scope>
</reference>
<dbReference type="Pfam" id="PF06870">
    <property type="entry name" value="RNA_pol_I_A49"/>
    <property type="match status" value="1"/>
</dbReference>
<evidence type="ECO:0000256" key="3">
    <source>
        <dbReference type="ARBA" id="ARBA00022478"/>
    </source>
</evidence>
<dbReference type="KEGG" id="spu:115918005"/>
<evidence type="ECO:0008006" key="9">
    <source>
        <dbReference type="Google" id="ProtNLM"/>
    </source>
</evidence>
<reference evidence="8" key="1">
    <citation type="submission" date="2015-02" db="EMBL/GenBank/DDBJ databases">
        <title>Genome sequencing for Strongylocentrotus purpuratus.</title>
        <authorList>
            <person name="Murali S."/>
            <person name="Liu Y."/>
            <person name="Vee V."/>
            <person name="English A."/>
            <person name="Wang M."/>
            <person name="Skinner E."/>
            <person name="Han Y."/>
            <person name="Muzny D.M."/>
            <person name="Worley K.C."/>
            <person name="Gibbs R.A."/>
        </authorList>
    </citation>
    <scope>NUCLEOTIDE SEQUENCE</scope>
</reference>
<keyword evidence="5" id="KW-0539">Nucleus</keyword>
<evidence type="ECO:0000313" key="8">
    <source>
        <dbReference type="Proteomes" id="UP000007110"/>
    </source>
</evidence>
<dbReference type="GO" id="GO:0003677">
    <property type="term" value="F:DNA binding"/>
    <property type="evidence" value="ECO:0007669"/>
    <property type="project" value="InterPro"/>
</dbReference>
<protein>
    <recommendedName>
        <fullName evidence="9">DNA-directed RNA polymerase I subunit RPA49</fullName>
    </recommendedName>
</protein>
<dbReference type="RefSeq" id="XP_030829810.1">
    <property type="nucleotide sequence ID" value="XM_030973950.1"/>
</dbReference>
<accession>A0A7M7STE6</accession>
<keyword evidence="3" id="KW-0240">DNA-directed RNA polymerase</keyword>
<name>A0A7M7STE6_STRPU</name>
<evidence type="ECO:0000256" key="1">
    <source>
        <dbReference type="ARBA" id="ARBA00004604"/>
    </source>
</evidence>
<dbReference type="Proteomes" id="UP000007110">
    <property type="component" value="Unassembled WGS sequence"/>
</dbReference>
<dbReference type="GO" id="GO:0006362">
    <property type="term" value="P:transcription elongation by RNA polymerase I"/>
    <property type="evidence" value="ECO:0000318"/>
    <property type="project" value="GO_Central"/>
</dbReference>
<dbReference type="OMA" id="QYHTVAR"/>
<feature type="compositionally biased region" description="Acidic residues" evidence="6">
    <location>
        <begin position="394"/>
        <end position="405"/>
    </location>
</feature>
<dbReference type="PANTHER" id="PTHR14440">
    <property type="entry name" value="DNA-DIRECTED RNA POLYMERASE I SUBUNIT RPA49"/>
    <property type="match status" value="1"/>
</dbReference>
<keyword evidence="8" id="KW-1185">Reference proteome</keyword>
<dbReference type="GO" id="GO:0005736">
    <property type="term" value="C:RNA polymerase I complex"/>
    <property type="evidence" value="ECO:0000318"/>
    <property type="project" value="GO_Central"/>
</dbReference>
<dbReference type="InParanoid" id="A0A7M7STE6"/>
<dbReference type="FunCoup" id="A0A7M7STE6">
    <property type="interactions" value="871"/>
</dbReference>
<dbReference type="RefSeq" id="XP_030829990.1">
    <property type="nucleotide sequence ID" value="XM_030974130.1"/>
</dbReference>
<evidence type="ECO:0000256" key="4">
    <source>
        <dbReference type="ARBA" id="ARBA00023163"/>
    </source>
</evidence>
<dbReference type="KEGG" id="spu:588897"/>